<evidence type="ECO:0000313" key="2">
    <source>
        <dbReference type="EMBL" id="KAK7383457.1"/>
    </source>
</evidence>
<dbReference type="Proteomes" id="UP001386955">
    <property type="component" value="Unassembled WGS sequence"/>
</dbReference>
<feature type="region of interest" description="Disordered" evidence="1">
    <location>
        <begin position="75"/>
        <end position="98"/>
    </location>
</feature>
<protein>
    <submittedName>
        <fullName evidence="2">Uncharacterized protein</fullName>
    </submittedName>
</protein>
<dbReference type="AlphaFoldDB" id="A0AAN9X0K5"/>
<accession>A0AAN9X0K5</accession>
<sequence length="172" mass="18724">MADSEEQERPFLDSAELEMKKKRLLVELESALAAAKDGGEKTVTAAAAQGGCSLGLGIEVIDETALVETVAAKQARASARKRGASKPKSKSKWSSGNGSIRKYSRKELESLRFVNIPQQRCFWNAIHAAFQSTVATEYDSLPSAPILHNQPILGNPLFQDFNFLVSQEDGDI</sequence>
<organism evidence="2 3">
    <name type="scientific">Psophocarpus tetragonolobus</name>
    <name type="common">Winged bean</name>
    <name type="synonym">Dolichos tetragonolobus</name>
    <dbReference type="NCBI Taxonomy" id="3891"/>
    <lineage>
        <taxon>Eukaryota</taxon>
        <taxon>Viridiplantae</taxon>
        <taxon>Streptophyta</taxon>
        <taxon>Embryophyta</taxon>
        <taxon>Tracheophyta</taxon>
        <taxon>Spermatophyta</taxon>
        <taxon>Magnoliopsida</taxon>
        <taxon>eudicotyledons</taxon>
        <taxon>Gunneridae</taxon>
        <taxon>Pentapetalae</taxon>
        <taxon>rosids</taxon>
        <taxon>fabids</taxon>
        <taxon>Fabales</taxon>
        <taxon>Fabaceae</taxon>
        <taxon>Papilionoideae</taxon>
        <taxon>50 kb inversion clade</taxon>
        <taxon>NPAAA clade</taxon>
        <taxon>indigoferoid/millettioid clade</taxon>
        <taxon>Phaseoleae</taxon>
        <taxon>Psophocarpus</taxon>
    </lineage>
</organism>
<evidence type="ECO:0000256" key="1">
    <source>
        <dbReference type="SAM" id="MobiDB-lite"/>
    </source>
</evidence>
<gene>
    <name evidence="2" type="ORF">VNO78_29136</name>
</gene>
<comment type="caution">
    <text evidence="2">The sequence shown here is derived from an EMBL/GenBank/DDBJ whole genome shotgun (WGS) entry which is preliminary data.</text>
</comment>
<keyword evidence="3" id="KW-1185">Reference proteome</keyword>
<name>A0AAN9X0K5_PSOTE</name>
<evidence type="ECO:0000313" key="3">
    <source>
        <dbReference type="Proteomes" id="UP001386955"/>
    </source>
</evidence>
<reference evidence="2 3" key="1">
    <citation type="submission" date="2024-01" db="EMBL/GenBank/DDBJ databases">
        <title>The genomes of 5 underutilized Papilionoideae crops provide insights into root nodulation and disease resistanc.</title>
        <authorList>
            <person name="Jiang F."/>
        </authorList>
    </citation>
    <scope>NUCLEOTIDE SEQUENCE [LARGE SCALE GENOMIC DNA]</scope>
    <source>
        <strain evidence="2">DUOXIRENSHENG_FW03</strain>
        <tissue evidence="2">Leaves</tissue>
    </source>
</reference>
<feature type="compositionally biased region" description="Basic residues" evidence="1">
    <location>
        <begin position="78"/>
        <end position="91"/>
    </location>
</feature>
<proteinExistence type="predicted"/>
<dbReference type="EMBL" id="JAYMYS010000008">
    <property type="protein sequence ID" value="KAK7383457.1"/>
    <property type="molecule type" value="Genomic_DNA"/>
</dbReference>